<accession>A0A453SGU3</accession>
<dbReference type="Gramene" id="AET7Gv20936100.3">
    <property type="protein sequence ID" value="AET7Gv20936100.3"/>
    <property type="gene ID" value="AET7Gv20936100"/>
</dbReference>
<name>A0A453SGU3_AEGTS</name>
<reference evidence="2" key="5">
    <citation type="journal article" date="2021" name="G3 (Bethesda)">
        <title>Aegilops tauschii genome assembly Aet v5.0 features greater sequence contiguity and improved annotation.</title>
        <authorList>
            <person name="Wang L."/>
            <person name="Zhu T."/>
            <person name="Rodriguez J.C."/>
            <person name="Deal K.R."/>
            <person name="Dubcovsky J."/>
            <person name="McGuire P.E."/>
            <person name="Lux T."/>
            <person name="Spannagl M."/>
            <person name="Mayer K.F.X."/>
            <person name="Baldrich P."/>
            <person name="Meyers B.C."/>
            <person name="Huo N."/>
            <person name="Gu Y.Q."/>
            <person name="Zhou H."/>
            <person name="Devos K.M."/>
            <person name="Bennetzen J.L."/>
            <person name="Unver T."/>
            <person name="Budak H."/>
            <person name="Gulick P.J."/>
            <person name="Galiba G."/>
            <person name="Kalapos B."/>
            <person name="Nelson D.R."/>
            <person name="Li P."/>
            <person name="You F.M."/>
            <person name="Luo M.C."/>
            <person name="Dvorak J."/>
        </authorList>
    </citation>
    <scope>NUCLEOTIDE SEQUENCE [LARGE SCALE GENOMIC DNA]</scope>
    <source>
        <strain evidence="2">cv. AL8/78</strain>
    </source>
</reference>
<evidence type="ECO:0000256" key="1">
    <source>
        <dbReference type="SAM" id="MobiDB-lite"/>
    </source>
</evidence>
<reference evidence="3" key="1">
    <citation type="journal article" date="2014" name="Science">
        <title>Ancient hybridizations among the ancestral genomes of bread wheat.</title>
        <authorList>
            <consortium name="International Wheat Genome Sequencing Consortium,"/>
            <person name="Marcussen T."/>
            <person name="Sandve S.R."/>
            <person name="Heier L."/>
            <person name="Spannagl M."/>
            <person name="Pfeifer M."/>
            <person name="Jakobsen K.S."/>
            <person name="Wulff B.B."/>
            <person name="Steuernagel B."/>
            <person name="Mayer K.F."/>
            <person name="Olsen O.A."/>
        </authorList>
    </citation>
    <scope>NUCLEOTIDE SEQUENCE [LARGE SCALE GENOMIC DNA]</scope>
    <source>
        <strain evidence="3">cv. AL8/78</strain>
    </source>
</reference>
<feature type="region of interest" description="Disordered" evidence="1">
    <location>
        <begin position="1"/>
        <end position="36"/>
    </location>
</feature>
<evidence type="ECO:0000313" key="3">
    <source>
        <dbReference type="Proteomes" id="UP000015105"/>
    </source>
</evidence>
<proteinExistence type="predicted"/>
<feature type="compositionally biased region" description="Basic and acidic residues" evidence="1">
    <location>
        <begin position="1"/>
        <end position="12"/>
    </location>
</feature>
<dbReference type="Gramene" id="AET7Gv20936100.1">
    <property type="protein sequence ID" value="AET7Gv20936100.1"/>
    <property type="gene ID" value="AET7Gv20936100"/>
</dbReference>
<reference evidence="2" key="3">
    <citation type="journal article" date="2017" name="Nature">
        <title>Genome sequence of the progenitor of the wheat D genome Aegilops tauschii.</title>
        <authorList>
            <person name="Luo M.C."/>
            <person name="Gu Y.Q."/>
            <person name="Puiu D."/>
            <person name="Wang H."/>
            <person name="Twardziok S.O."/>
            <person name="Deal K.R."/>
            <person name="Huo N."/>
            <person name="Zhu T."/>
            <person name="Wang L."/>
            <person name="Wang Y."/>
            <person name="McGuire P.E."/>
            <person name="Liu S."/>
            <person name="Long H."/>
            <person name="Ramasamy R.K."/>
            <person name="Rodriguez J.C."/>
            <person name="Van S.L."/>
            <person name="Yuan L."/>
            <person name="Wang Z."/>
            <person name="Xia Z."/>
            <person name="Xiao L."/>
            <person name="Anderson O.D."/>
            <person name="Ouyang S."/>
            <person name="Liang Y."/>
            <person name="Zimin A.V."/>
            <person name="Pertea G."/>
            <person name="Qi P."/>
            <person name="Bennetzen J.L."/>
            <person name="Dai X."/>
            <person name="Dawson M.W."/>
            <person name="Muller H.G."/>
            <person name="Kugler K."/>
            <person name="Rivarola-Duarte L."/>
            <person name="Spannagl M."/>
            <person name="Mayer K.F.X."/>
            <person name="Lu F.H."/>
            <person name="Bevan M.W."/>
            <person name="Leroy P."/>
            <person name="Li P."/>
            <person name="You F.M."/>
            <person name="Sun Q."/>
            <person name="Liu Z."/>
            <person name="Lyons E."/>
            <person name="Wicker T."/>
            <person name="Salzberg S.L."/>
            <person name="Devos K.M."/>
            <person name="Dvorak J."/>
        </authorList>
    </citation>
    <scope>NUCLEOTIDE SEQUENCE [LARGE SCALE GENOMIC DNA]</scope>
    <source>
        <strain evidence="2">cv. AL8/78</strain>
    </source>
</reference>
<organism evidence="2 3">
    <name type="scientific">Aegilops tauschii subsp. strangulata</name>
    <name type="common">Goatgrass</name>
    <dbReference type="NCBI Taxonomy" id="200361"/>
    <lineage>
        <taxon>Eukaryota</taxon>
        <taxon>Viridiplantae</taxon>
        <taxon>Streptophyta</taxon>
        <taxon>Embryophyta</taxon>
        <taxon>Tracheophyta</taxon>
        <taxon>Spermatophyta</taxon>
        <taxon>Magnoliopsida</taxon>
        <taxon>Liliopsida</taxon>
        <taxon>Poales</taxon>
        <taxon>Poaceae</taxon>
        <taxon>BOP clade</taxon>
        <taxon>Pooideae</taxon>
        <taxon>Triticodae</taxon>
        <taxon>Triticeae</taxon>
        <taxon>Triticinae</taxon>
        <taxon>Aegilops</taxon>
    </lineage>
</organism>
<dbReference type="EnsemblPlants" id="AET7Gv20936100.3">
    <property type="protein sequence ID" value="AET7Gv20936100.3"/>
    <property type="gene ID" value="AET7Gv20936100"/>
</dbReference>
<reference evidence="3" key="2">
    <citation type="journal article" date="2017" name="Nat. Plants">
        <title>The Aegilops tauschii genome reveals multiple impacts of transposons.</title>
        <authorList>
            <person name="Zhao G."/>
            <person name="Zou C."/>
            <person name="Li K."/>
            <person name="Wang K."/>
            <person name="Li T."/>
            <person name="Gao L."/>
            <person name="Zhang X."/>
            <person name="Wang H."/>
            <person name="Yang Z."/>
            <person name="Liu X."/>
            <person name="Jiang W."/>
            <person name="Mao L."/>
            <person name="Kong X."/>
            <person name="Jiao Y."/>
            <person name="Jia J."/>
        </authorList>
    </citation>
    <scope>NUCLEOTIDE SEQUENCE [LARGE SCALE GENOMIC DNA]</scope>
    <source>
        <strain evidence="3">cv. AL8/78</strain>
    </source>
</reference>
<sequence>MIAKSHRQEQGRGRQGKPTCSYHAPRRPPQSDFSSSSLMPCRVAALATSSQDNGGQSRLAANIVGCTPAGSSLCYSPTTGRFNDVNLPDILLMGIKSNVE</sequence>
<evidence type="ECO:0000313" key="2">
    <source>
        <dbReference type="EnsemblPlants" id="AET7Gv20936100.1"/>
    </source>
</evidence>
<dbReference type="Proteomes" id="UP000015105">
    <property type="component" value="Chromosome 7D"/>
</dbReference>
<reference evidence="2" key="4">
    <citation type="submission" date="2019-03" db="UniProtKB">
        <authorList>
            <consortium name="EnsemblPlants"/>
        </authorList>
    </citation>
    <scope>IDENTIFICATION</scope>
</reference>
<keyword evidence="3" id="KW-1185">Reference proteome</keyword>
<protein>
    <submittedName>
        <fullName evidence="2">Uncharacterized protein</fullName>
    </submittedName>
</protein>
<dbReference type="EnsemblPlants" id="AET7Gv20936100.1">
    <property type="protein sequence ID" value="AET7Gv20936100.1"/>
    <property type="gene ID" value="AET7Gv20936100"/>
</dbReference>
<dbReference type="AlphaFoldDB" id="A0A453SGU3"/>